<feature type="region of interest" description="Disordered" evidence="1">
    <location>
        <begin position="1"/>
        <end position="91"/>
    </location>
</feature>
<feature type="compositionally biased region" description="Polar residues" evidence="1">
    <location>
        <begin position="64"/>
        <end position="79"/>
    </location>
</feature>
<dbReference type="EMBL" id="CAJNOM010000474">
    <property type="protein sequence ID" value="CAF1458083.1"/>
    <property type="molecule type" value="Genomic_DNA"/>
</dbReference>
<comment type="caution">
    <text evidence="3">The sequence shown here is derived from an EMBL/GenBank/DDBJ whole genome shotgun (WGS) entry which is preliminary data.</text>
</comment>
<dbReference type="OrthoDB" id="10163759at2759"/>
<keyword evidence="4" id="KW-1185">Reference proteome</keyword>
<dbReference type="Proteomes" id="UP000663877">
    <property type="component" value="Unassembled WGS sequence"/>
</dbReference>
<evidence type="ECO:0000256" key="1">
    <source>
        <dbReference type="SAM" id="MobiDB-lite"/>
    </source>
</evidence>
<sequence>MELLKVLEKNNEPRQLTDDESTLHIDDREEISDSEVENIDKEYSTNNEENDPLPTQPSNKRRNPLSNKSINTINENSPSAERRRSDEDNESYRRGRILVLQEENKQLKRKMVEIEKTWMPRPEPGTIKYFSTIVSICSGEDVGFEEKELQTCYDINSIRNTCRKVLGIVCKAELEDPTVLYGTILNGNQYQKRLAAIRDYGKLMCPAESIKFTDGDLNNAMGSGFYKRDHDLKLQNAESNNTINNDENTDEDDE</sequence>
<feature type="compositionally biased region" description="Basic and acidic residues" evidence="1">
    <location>
        <begin position="80"/>
        <end position="91"/>
    </location>
</feature>
<dbReference type="AlphaFoldDB" id="A0A815Q320"/>
<feature type="compositionally biased region" description="Basic and acidic residues" evidence="1">
    <location>
        <begin position="1"/>
        <end position="27"/>
    </location>
</feature>
<proteinExistence type="predicted"/>
<reference evidence="3" key="1">
    <citation type="submission" date="2021-02" db="EMBL/GenBank/DDBJ databases">
        <authorList>
            <person name="Nowell W R."/>
        </authorList>
    </citation>
    <scope>NUCLEOTIDE SEQUENCE</scope>
</reference>
<dbReference type="EMBL" id="CAJNOI010000079">
    <property type="protein sequence ID" value="CAF1016602.1"/>
    <property type="molecule type" value="Genomic_DNA"/>
</dbReference>
<accession>A0A815Q320</accession>
<evidence type="ECO:0000313" key="4">
    <source>
        <dbReference type="Proteomes" id="UP000663832"/>
    </source>
</evidence>
<evidence type="ECO:0000313" key="3">
    <source>
        <dbReference type="EMBL" id="CAF1458083.1"/>
    </source>
</evidence>
<dbReference type="Proteomes" id="UP000663832">
    <property type="component" value="Unassembled WGS sequence"/>
</dbReference>
<feature type="compositionally biased region" description="Acidic residues" evidence="1">
    <location>
        <begin position="28"/>
        <end position="37"/>
    </location>
</feature>
<name>A0A815Q320_9BILA</name>
<gene>
    <name evidence="2" type="ORF">BJG266_LOCUS16763</name>
    <name evidence="3" type="ORF">QVE165_LOCUS40747</name>
</gene>
<evidence type="ECO:0000313" key="2">
    <source>
        <dbReference type="EMBL" id="CAF1016602.1"/>
    </source>
</evidence>
<protein>
    <submittedName>
        <fullName evidence="3">Uncharacterized protein</fullName>
    </submittedName>
</protein>
<organism evidence="3 4">
    <name type="scientific">Adineta steineri</name>
    <dbReference type="NCBI Taxonomy" id="433720"/>
    <lineage>
        <taxon>Eukaryota</taxon>
        <taxon>Metazoa</taxon>
        <taxon>Spiralia</taxon>
        <taxon>Gnathifera</taxon>
        <taxon>Rotifera</taxon>
        <taxon>Eurotatoria</taxon>
        <taxon>Bdelloidea</taxon>
        <taxon>Adinetida</taxon>
        <taxon>Adinetidae</taxon>
        <taxon>Adineta</taxon>
    </lineage>
</organism>